<gene>
    <name evidence="1" type="ORF">G5C33_09360</name>
</gene>
<dbReference type="EMBL" id="CP049109">
    <property type="protein sequence ID" value="QIG79961.1"/>
    <property type="molecule type" value="Genomic_DNA"/>
</dbReference>
<dbReference type="AlphaFoldDB" id="A0A6G6Y536"/>
<proteinExistence type="predicted"/>
<evidence type="ECO:0000313" key="1">
    <source>
        <dbReference type="EMBL" id="QIG79961.1"/>
    </source>
</evidence>
<dbReference type="KEGG" id="spzr:G5C33_09360"/>
<dbReference type="Proteomes" id="UP000501568">
    <property type="component" value="Chromosome"/>
</dbReference>
<accession>A0A6G6Y536</accession>
<organism evidence="1 2">
    <name type="scientific">Stakelama tenebrarum</name>
    <dbReference type="NCBI Taxonomy" id="2711215"/>
    <lineage>
        <taxon>Bacteria</taxon>
        <taxon>Pseudomonadati</taxon>
        <taxon>Pseudomonadota</taxon>
        <taxon>Alphaproteobacteria</taxon>
        <taxon>Sphingomonadales</taxon>
        <taxon>Sphingomonadaceae</taxon>
        <taxon>Stakelama</taxon>
    </lineage>
</organism>
<name>A0A6G6Y536_9SPHN</name>
<keyword evidence="2" id="KW-1185">Reference proteome</keyword>
<reference evidence="1 2" key="1">
    <citation type="submission" date="2020-02" db="EMBL/GenBank/DDBJ databases">
        <authorList>
            <person name="Zheng R.K."/>
            <person name="Sun C.M."/>
        </authorList>
    </citation>
    <scope>NUCLEOTIDE SEQUENCE [LARGE SCALE GENOMIC DNA]</scope>
    <source>
        <strain evidence="2">zrk23</strain>
    </source>
</reference>
<evidence type="ECO:0000313" key="2">
    <source>
        <dbReference type="Proteomes" id="UP000501568"/>
    </source>
</evidence>
<sequence length="143" mass="15735">MDTLPEIPAPRAPQPEPDFAALDEALNGAATAVADLRRHVETLQRHFENQAEPRARIEANRQAFDADLIAKQRAELIEAFDVDCDGFTTQEAAIILCAPECADHLGDRLKAMGFYARDVPWSNGNGCGLEQRWFDKAQAEAAS</sequence>
<protein>
    <submittedName>
        <fullName evidence="1">Uncharacterized protein</fullName>
    </submittedName>
</protein>